<comment type="function">
    <text evidence="1">Catalyzes the intermembrane transfer of phosphatidylglycerol and phosphatidylinositol.</text>
</comment>
<accession>A0AAD4LGT5</accession>
<keyword evidence="6 8" id="KW-0732">Signal</keyword>
<comment type="similarity">
    <text evidence="2">Belongs to the NPC2 family.</text>
</comment>
<proteinExistence type="inferred from homology"/>
<dbReference type="InterPro" id="IPR014756">
    <property type="entry name" value="Ig_E-set"/>
</dbReference>
<dbReference type="GO" id="GO:0032366">
    <property type="term" value="P:intracellular sterol transport"/>
    <property type="evidence" value="ECO:0007669"/>
    <property type="project" value="InterPro"/>
</dbReference>
<dbReference type="InterPro" id="IPR003172">
    <property type="entry name" value="ML_dom"/>
</dbReference>
<dbReference type="InterPro" id="IPR039670">
    <property type="entry name" value="NPC2-like"/>
</dbReference>
<feature type="domain" description="MD-2-related lipid-recognition" evidence="9">
    <location>
        <begin position="43"/>
        <end position="165"/>
    </location>
</feature>
<dbReference type="InterPro" id="IPR036846">
    <property type="entry name" value="GM2-AP_sf"/>
</dbReference>
<dbReference type="AlphaFoldDB" id="A0AAD4LGT5"/>
<keyword evidence="5" id="KW-0813">Transport</keyword>
<name>A0AAD4LGT5_9AGAM</name>
<evidence type="ECO:0000256" key="6">
    <source>
        <dbReference type="ARBA" id="ARBA00022729"/>
    </source>
</evidence>
<evidence type="ECO:0000256" key="5">
    <source>
        <dbReference type="ARBA" id="ARBA00022448"/>
    </source>
</evidence>
<dbReference type="PANTHER" id="PTHR11306:SF0">
    <property type="entry name" value="PHOSPHATIDYLGLYCEROL_PHOSPHATIDYLINOSITOL TRANSFER PROTEIN"/>
    <property type="match status" value="1"/>
</dbReference>
<evidence type="ECO:0000256" key="8">
    <source>
        <dbReference type="SAM" id="SignalP"/>
    </source>
</evidence>
<evidence type="ECO:0000256" key="7">
    <source>
        <dbReference type="ARBA" id="ARBA00023055"/>
    </source>
</evidence>
<dbReference type="SUPFAM" id="SSF81296">
    <property type="entry name" value="E set domains"/>
    <property type="match status" value="1"/>
</dbReference>
<feature type="signal peptide" evidence="8">
    <location>
        <begin position="1"/>
        <end position="18"/>
    </location>
</feature>
<protein>
    <recommendedName>
        <fullName evidence="4">Phosphatidylglycerol/phosphatidylinositol transfer protein</fullName>
    </recommendedName>
</protein>
<dbReference type="SMART" id="SM00737">
    <property type="entry name" value="ML"/>
    <property type="match status" value="1"/>
</dbReference>
<sequence length="179" mass="19784">MVRLSTLLFVSLFATSNAGLLSTPQQQQLVTDQGVHATQGWSWEDCGSPTDSIQIDSITVSPDPPKPGQDLTVRVIASAQERVEDGAYADVSVKLGLIKILQKQFDLCEEARNANATVQCPIEKGNYEVEQTVALPKEIPQAKFNVNVQAYTIDDDDLFCVKLVVDFMKRPFFKLPPGW</sequence>
<reference evidence="10" key="1">
    <citation type="submission" date="2022-01" db="EMBL/GenBank/DDBJ databases">
        <title>Comparative genomics reveals a dynamic genome evolution in the ectomycorrhizal milk-cap (Lactarius) mushrooms.</title>
        <authorList>
            <consortium name="DOE Joint Genome Institute"/>
            <person name="Lebreton A."/>
            <person name="Tang N."/>
            <person name="Kuo A."/>
            <person name="LaButti K."/>
            <person name="Drula E."/>
            <person name="Barry K."/>
            <person name="Clum A."/>
            <person name="Lipzen A."/>
            <person name="Mousain D."/>
            <person name="Ng V."/>
            <person name="Wang R."/>
            <person name="Wang X."/>
            <person name="Dai Y."/>
            <person name="Henrissat B."/>
            <person name="Grigoriev I.V."/>
            <person name="Guerin-Laguette A."/>
            <person name="Yu F."/>
            <person name="Martin F.M."/>
        </authorList>
    </citation>
    <scope>NUCLEOTIDE SEQUENCE</scope>
    <source>
        <strain evidence="10">QP</strain>
    </source>
</reference>
<evidence type="ECO:0000256" key="4">
    <source>
        <dbReference type="ARBA" id="ARBA00016056"/>
    </source>
</evidence>
<dbReference type="GO" id="GO:0032934">
    <property type="term" value="F:sterol binding"/>
    <property type="evidence" value="ECO:0007669"/>
    <property type="project" value="InterPro"/>
</dbReference>
<gene>
    <name evidence="10" type="ORF">EDB92DRAFT_1870410</name>
</gene>
<dbReference type="InterPro" id="IPR033917">
    <property type="entry name" value="ML_PG-PI_TP"/>
</dbReference>
<evidence type="ECO:0000313" key="11">
    <source>
        <dbReference type="Proteomes" id="UP001201163"/>
    </source>
</evidence>
<evidence type="ECO:0000313" key="10">
    <source>
        <dbReference type="EMBL" id="KAH8988873.1"/>
    </source>
</evidence>
<keyword evidence="7" id="KW-0445">Lipid transport</keyword>
<evidence type="ECO:0000256" key="1">
    <source>
        <dbReference type="ARBA" id="ARBA00002053"/>
    </source>
</evidence>
<dbReference type="Proteomes" id="UP001201163">
    <property type="component" value="Unassembled WGS sequence"/>
</dbReference>
<comment type="caution">
    <text evidence="10">The sequence shown here is derived from an EMBL/GenBank/DDBJ whole genome shotgun (WGS) entry which is preliminary data.</text>
</comment>
<feature type="chain" id="PRO_5042098046" description="Phosphatidylglycerol/phosphatidylinositol transfer protein" evidence="8">
    <location>
        <begin position="19"/>
        <end position="179"/>
    </location>
</feature>
<comment type="subunit">
    <text evidence="3">Monomer.</text>
</comment>
<dbReference type="PANTHER" id="PTHR11306">
    <property type="entry name" value="NIEMANN PICK TYPE C2 PROTEIN NPC2-RELATED"/>
    <property type="match status" value="1"/>
</dbReference>
<dbReference type="EMBL" id="JAKELL010000040">
    <property type="protein sequence ID" value="KAH8988873.1"/>
    <property type="molecule type" value="Genomic_DNA"/>
</dbReference>
<dbReference type="CDD" id="cd00917">
    <property type="entry name" value="PG-PI_TP"/>
    <property type="match status" value="1"/>
</dbReference>
<dbReference type="Gene3D" id="2.70.220.10">
    <property type="entry name" value="Ganglioside GM2 activator"/>
    <property type="match status" value="2"/>
</dbReference>
<evidence type="ECO:0000259" key="9">
    <source>
        <dbReference type="SMART" id="SM00737"/>
    </source>
</evidence>
<evidence type="ECO:0000256" key="2">
    <source>
        <dbReference type="ARBA" id="ARBA00006370"/>
    </source>
</evidence>
<keyword evidence="11" id="KW-1185">Reference proteome</keyword>
<dbReference type="FunFam" id="2.70.220.10:FF:000004">
    <property type="entry name" value="Related to phosphatidylglycerol/phosphatidylinositol transfer protein"/>
    <property type="match status" value="1"/>
</dbReference>
<evidence type="ECO:0000256" key="3">
    <source>
        <dbReference type="ARBA" id="ARBA00011245"/>
    </source>
</evidence>
<organism evidence="10 11">
    <name type="scientific">Lactarius akahatsu</name>
    <dbReference type="NCBI Taxonomy" id="416441"/>
    <lineage>
        <taxon>Eukaryota</taxon>
        <taxon>Fungi</taxon>
        <taxon>Dikarya</taxon>
        <taxon>Basidiomycota</taxon>
        <taxon>Agaricomycotina</taxon>
        <taxon>Agaricomycetes</taxon>
        <taxon>Russulales</taxon>
        <taxon>Russulaceae</taxon>
        <taxon>Lactarius</taxon>
    </lineage>
</organism>
<dbReference type="Pfam" id="PF02221">
    <property type="entry name" value="E1_DerP2_DerF2"/>
    <property type="match status" value="1"/>
</dbReference>